<sequence>MTVATYKWTIDRYHQAVEAGVFDDQPVELLNGDLIEMSPEGVPHASLSSDAGDYLRDRLGNRAKVREGHPITLPNNSEPEPDLAIVDPDIAIYRSHHPYPENIYWLIEYSNTSLDKDLKIKSKVYAEANIAEYWVINLRTRELIVFRDPANGEYRSQVMLTNGMVSPLSFPDVQIDVLRLI</sequence>
<evidence type="ECO:0000259" key="1">
    <source>
        <dbReference type="Pfam" id="PF05685"/>
    </source>
</evidence>
<keyword evidence="2" id="KW-0540">Nuclease</keyword>
<accession>A0A2T1D203</accession>
<keyword evidence="3" id="KW-1185">Reference proteome</keyword>
<dbReference type="Gene3D" id="3.90.1570.10">
    <property type="entry name" value="tt1808, chain A"/>
    <property type="match status" value="1"/>
</dbReference>
<dbReference type="Pfam" id="PF05685">
    <property type="entry name" value="Uma2"/>
    <property type="match status" value="1"/>
</dbReference>
<dbReference type="AlphaFoldDB" id="A0A2T1D203"/>
<dbReference type="STRING" id="1920490.GCA_001895925_03606"/>
<organism evidence="2 3">
    <name type="scientific">Phormidesmis priestleyi ULC007</name>
    <dbReference type="NCBI Taxonomy" id="1920490"/>
    <lineage>
        <taxon>Bacteria</taxon>
        <taxon>Bacillati</taxon>
        <taxon>Cyanobacteriota</taxon>
        <taxon>Cyanophyceae</taxon>
        <taxon>Leptolyngbyales</taxon>
        <taxon>Leptolyngbyaceae</taxon>
        <taxon>Phormidesmis</taxon>
    </lineage>
</organism>
<dbReference type="GO" id="GO:0004519">
    <property type="term" value="F:endonuclease activity"/>
    <property type="evidence" value="ECO:0007669"/>
    <property type="project" value="UniProtKB-KW"/>
</dbReference>
<dbReference type="InterPro" id="IPR008538">
    <property type="entry name" value="Uma2"/>
</dbReference>
<dbReference type="EMBL" id="PVWG01000086">
    <property type="protein sequence ID" value="PSB14532.1"/>
    <property type="molecule type" value="Genomic_DNA"/>
</dbReference>
<keyword evidence="2" id="KW-0378">Hydrolase</keyword>
<reference evidence="2 3" key="2">
    <citation type="submission" date="2018-03" db="EMBL/GenBank/DDBJ databases">
        <title>The ancient ancestry and fast evolution of plastids.</title>
        <authorList>
            <person name="Moore K.R."/>
            <person name="Magnabosco C."/>
            <person name="Momper L."/>
            <person name="Gold D.A."/>
            <person name="Bosak T."/>
            <person name="Fournier G.P."/>
        </authorList>
    </citation>
    <scope>NUCLEOTIDE SEQUENCE [LARGE SCALE GENOMIC DNA]</scope>
    <source>
        <strain evidence="2 3">ULC007</strain>
    </source>
</reference>
<evidence type="ECO:0000313" key="3">
    <source>
        <dbReference type="Proteomes" id="UP000238634"/>
    </source>
</evidence>
<dbReference type="SUPFAM" id="SSF52980">
    <property type="entry name" value="Restriction endonuclease-like"/>
    <property type="match status" value="1"/>
</dbReference>
<name>A0A2T1D203_9CYAN</name>
<proteinExistence type="predicted"/>
<dbReference type="OrthoDB" id="509866at2"/>
<keyword evidence="2" id="KW-0255">Endonuclease</keyword>
<dbReference type="InterPro" id="IPR012296">
    <property type="entry name" value="Nuclease_put_TT1808"/>
</dbReference>
<reference evidence="2 3" key="1">
    <citation type="submission" date="2018-02" db="EMBL/GenBank/DDBJ databases">
        <authorList>
            <person name="Cohen D.B."/>
            <person name="Kent A.D."/>
        </authorList>
    </citation>
    <scope>NUCLEOTIDE SEQUENCE [LARGE SCALE GENOMIC DNA]</scope>
    <source>
        <strain evidence="2 3">ULC007</strain>
    </source>
</reference>
<feature type="domain" description="Putative restriction endonuclease" evidence="1">
    <location>
        <begin position="22"/>
        <end position="177"/>
    </location>
</feature>
<dbReference type="Proteomes" id="UP000238634">
    <property type="component" value="Unassembled WGS sequence"/>
</dbReference>
<dbReference type="InterPro" id="IPR011335">
    <property type="entry name" value="Restrct_endonuc-II-like"/>
</dbReference>
<gene>
    <name evidence="2" type="ORF">C7B65_26325</name>
</gene>
<protein>
    <submittedName>
        <fullName evidence="2">Uma2 family endonuclease</fullName>
    </submittedName>
</protein>
<evidence type="ECO:0000313" key="2">
    <source>
        <dbReference type="EMBL" id="PSB14532.1"/>
    </source>
</evidence>
<dbReference type="RefSeq" id="WP_073075303.1">
    <property type="nucleotide sequence ID" value="NZ_MPPI01000075.1"/>
</dbReference>
<dbReference type="PANTHER" id="PTHR35400:SF1">
    <property type="entry name" value="SLR1083 PROTEIN"/>
    <property type="match status" value="1"/>
</dbReference>
<dbReference type="PANTHER" id="PTHR35400">
    <property type="entry name" value="SLR1083 PROTEIN"/>
    <property type="match status" value="1"/>
</dbReference>
<dbReference type="CDD" id="cd06260">
    <property type="entry name" value="DUF820-like"/>
    <property type="match status" value="1"/>
</dbReference>
<comment type="caution">
    <text evidence="2">The sequence shown here is derived from an EMBL/GenBank/DDBJ whole genome shotgun (WGS) entry which is preliminary data.</text>
</comment>